<evidence type="ECO:0000256" key="2">
    <source>
        <dbReference type="SAM" id="MobiDB-lite"/>
    </source>
</evidence>
<dbReference type="Proteomes" id="UP001281614">
    <property type="component" value="Unassembled WGS sequence"/>
</dbReference>
<name>A0AAE0D2U1_COLKA</name>
<feature type="compositionally biased region" description="Basic and acidic residues" evidence="2">
    <location>
        <begin position="37"/>
        <end position="50"/>
    </location>
</feature>
<proteinExistence type="predicted"/>
<accession>A0AAE0D2U1</accession>
<feature type="region of interest" description="Disordered" evidence="2">
    <location>
        <begin position="28"/>
        <end position="55"/>
    </location>
</feature>
<evidence type="ECO:0000313" key="3">
    <source>
        <dbReference type="EMBL" id="KAK2742450.1"/>
    </source>
</evidence>
<reference evidence="3" key="1">
    <citation type="submission" date="2023-02" db="EMBL/GenBank/DDBJ databases">
        <title>Colletotrichum kahawae CIFC_Que2 genome sequencing and assembly.</title>
        <authorList>
            <person name="Baroncelli R."/>
        </authorList>
    </citation>
    <scope>NUCLEOTIDE SEQUENCE</scope>
    <source>
        <strain evidence="3">CIFC_Que2</strain>
    </source>
</reference>
<protein>
    <submittedName>
        <fullName evidence="3">Uncharacterized protein</fullName>
    </submittedName>
</protein>
<comment type="caution">
    <text evidence="3">The sequence shown here is derived from an EMBL/GenBank/DDBJ whole genome shotgun (WGS) entry which is preliminary data.</text>
</comment>
<dbReference type="EMBL" id="VYYT01000331">
    <property type="protein sequence ID" value="KAK2742450.1"/>
    <property type="molecule type" value="Genomic_DNA"/>
</dbReference>
<evidence type="ECO:0000256" key="1">
    <source>
        <dbReference type="SAM" id="Coils"/>
    </source>
</evidence>
<feature type="coiled-coil region" evidence="1">
    <location>
        <begin position="144"/>
        <end position="193"/>
    </location>
</feature>
<keyword evidence="4" id="KW-1185">Reference proteome</keyword>
<organism evidence="3 4">
    <name type="scientific">Colletotrichum kahawae</name>
    <name type="common">Coffee berry disease fungus</name>
    <dbReference type="NCBI Taxonomy" id="34407"/>
    <lineage>
        <taxon>Eukaryota</taxon>
        <taxon>Fungi</taxon>
        <taxon>Dikarya</taxon>
        <taxon>Ascomycota</taxon>
        <taxon>Pezizomycotina</taxon>
        <taxon>Sordariomycetes</taxon>
        <taxon>Hypocreomycetidae</taxon>
        <taxon>Glomerellales</taxon>
        <taxon>Glomerellaceae</taxon>
        <taxon>Colletotrichum</taxon>
        <taxon>Colletotrichum gloeosporioides species complex</taxon>
    </lineage>
</organism>
<evidence type="ECO:0000313" key="4">
    <source>
        <dbReference type="Proteomes" id="UP001281614"/>
    </source>
</evidence>
<gene>
    <name evidence="3" type="ORF">CKAH01_18485</name>
</gene>
<keyword evidence="1" id="KW-0175">Coiled coil</keyword>
<dbReference type="AlphaFoldDB" id="A0AAE0D2U1"/>
<sequence length="209" mass="24460">MRKNKKSQQARRHAKRLKRLEMKALSEGDLYLSKTVEPNENHKNGLHAEDAPSSPVTRLTRLKLANRARKNTNLTVSSLRREFRQSKDSTSSEIKEKLGDFEKKMMAQLHAVYNANIQNEGAIEDMKRFMASQKSYTSQQAREMDALRSDIHDLRMELTKEREDRKAVENELRRDMEKVAKNHKAAVKEMMENQKERLRRPIEKGRNGQ</sequence>